<dbReference type="AlphaFoldDB" id="A0A2P2PSP8"/>
<protein>
    <submittedName>
        <fullName evidence="1">Uncharacterized protein</fullName>
    </submittedName>
</protein>
<organism evidence="1">
    <name type="scientific">Rhizophora mucronata</name>
    <name type="common">Asiatic mangrove</name>
    <dbReference type="NCBI Taxonomy" id="61149"/>
    <lineage>
        <taxon>Eukaryota</taxon>
        <taxon>Viridiplantae</taxon>
        <taxon>Streptophyta</taxon>
        <taxon>Embryophyta</taxon>
        <taxon>Tracheophyta</taxon>
        <taxon>Spermatophyta</taxon>
        <taxon>Magnoliopsida</taxon>
        <taxon>eudicotyledons</taxon>
        <taxon>Gunneridae</taxon>
        <taxon>Pentapetalae</taxon>
        <taxon>rosids</taxon>
        <taxon>fabids</taxon>
        <taxon>Malpighiales</taxon>
        <taxon>Rhizophoraceae</taxon>
        <taxon>Rhizophora</taxon>
    </lineage>
</organism>
<sequence>MRKMDVGSLRKVQEIVAKD</sequence>
<evidence type="ECO:0000313" key="1">
    <source>
        <dbReference type="EMBL" id="MBX57767.1"/>
    </source>
</evidence>
<accession>A0A2P2PSP8</accession>
<proteinExistence type="predicted"/>
<reference evidence="1" key="1">
    <citation type="submission" date="2018-02" db="EMBL/GenBank/DDBJ databases">
        <title>Rhizophora mucronata_Transcriptome.</title>
        <authorList>
            <person name="Meera S.P."/>
            <person name="Sreeshan A."/>
            <person name="Augustine A."/>
        </authorList>
    </citation>
    <scope>NUCLEOTIDE SEQUENCE</scope>
    <source>
        <tissue evidence="1">Leaf</tissue>
    </source>
</reference>
<name>A0A2P2PSP8_RHIMU</name>
<dbReference type="EMBL" id="GGEC01077283">
    <property type="protein sequence ID" value="MBX57767.1"/>
    <property type="molecule type" value="Transcribed_RNA"/>
</dbReference>